<organism evidence="2 3">
    <name type="scientific">Petrolisthes cinctipes</name>
    <name type="common">Flat porcelain crab</name>
    <dbReference type="NCBI Taxonomy" id="88211"/>
    <lineage>
        <taxon>Eukaryota</taxon>
        <taxon>Metazoa</taxon>
        <taxon>Ecdysozoa</taxon>
        <taxon>Arthropoda</taxon>
        <taxon>Crustacea</taxon>
        <taxon>Multicrustacea</taxon>
        <taxon>Malacostraca</taxon>
        <taxon>Eumalacostraca</taxon>
        <taxon>Eucarida</taxon>
        <taxon>Decapoda</taxon>
        <taxon>Pleocyemata</taxon>
        <taxon>Anomura</taxon>
        <taxon>Galatheoidea</taxon>
        <taxon>Porcellanidae</taxon>
        <taxon>Petrolisthes</taxon>
    </lineage>
</organism>
<proteinExistence type="predicted"/>
<dbReference type="PANTHER" id="PTHR38681">
    <property type="entry name" value="RETROVIRUS-RELATED POL POLYPROTEIN FROM TRANSPOSON 412-LIKE PROTEIN-RELATED"/>
    <property type="match status" value="1"/>
</dbReference>
<feature type="compositionally biased region" description="Pro residues" evidence="1">
    <location>
        <begin position="250"/>
        <end position="259"/>
    </location>
</feature>
<dbReference type="PANTHER" id="PTHR38681:SF1">
    <property type="entry name" value="RETROVIRUS-RELATED POL POLYPROTEIN FROM TRANSPOSON 412-LIKE PROTEIN"/>
    <property type="match status" value="1"/>
</dbReference>
<dbReference type="Proteomes" id="UP001286313">
    <property type="component" value="Unassembled WGS sequence"/>
</dbReference>
<evidence type="ECO:0000256" key="1">
    <source>
        <dbReference type="SAM" id="MobiDB-lite"/>
    </source>
</evidence>
<keyword evidence="3" id="KW-1185">Reference proteome</keyword>
<feature type="region of interest" description="Disordered" evidence="1">
    <location>
        <begin position="387"/>
        <end position="449"/>
    </location>
</feature>
<accession>A0AAE1GGB0</accession>
<sequence length="449" mass="48714">MHLQKLPAEARVTLATLHNASTNDYITAADRVVVEIPTNPARVSSNNAASSSTVFSTLLLSGKLQQREVVKAPPPALVSETTPLLQVIDRSSGSKFLVDAGASEDLQCSPAELVYGESLRLPGEFCGDLVKDSIVGENEFLDTLRSTVSKFLASPPRTPGNQQCFAPSALGSAEYVWVRHDGHRRPLQRPYNGPFKVISKSSKYFTIQGPRREETVTIDRLKPAIVPLTTNDGGPVGSSQTPGEIYISVPSPPPSPAPELPHSSTSTDLKTDPLKIEPLVASPLKAESDISFSDSAGAAQCPQEVTTRSGRVSRPPDRYTSMVSLCPALTTRQGGGYCGASKPPQRQFTYTKPPKQQFTHTRPPQHTELPQRQFTGFKRAHQLVHSKSCETNRASEASTQKYISAGNLEKGREQHTPPLQPVLSLDRPPSRPPDKPLCHCGKFNRSTSL</sequence>
<comment type="caution">
    <text evidence="2">The sequence shown here is derived from an EMBL/GenBank/DDBJ whole genome shotgun (WGS) entry which is preliminary data.</text>
</comment>
<evidence type="ECO:0000313" key="3">
    <source>
        <dbReference type="Proteomes" id="UP001286313"/>
    </source>
</evidence>
<name>A0AAE1GGB0_PETCI</name>
<protein>
    <submittedName>
        <fullName evidence="2">Uncharacterized protein</fullName>
    </submittedName>
</protein>
<feature type="compositionally biased region" description="Basic and acidic residues" evidence="1">
    <location>
        <begin position="428"/>
        <end position="437"/>
    </location>
</feature>
<reference evidence="2" key="1">
    <citation type="submission" date="2023-10" db="EMBL/GenBank/DDBJ databases">
        <title>Genome assemblies of two species of porcelain crab, Petrolisthes cinctipes and Petrolisthes manimaculis (Anomura: Porcellanidae).</title>
        <authorList>
            <person name="Angst P."/>
        </authorList>
    </citation>
    <scope>NUCLEOTIDE SEQUENCE</scope>
    <source>
        <strain evidence="2">PB745_01</strain>
        <tissue evidence="2">Gill</tissue>
    </source>
</reference>
<feature type="compositionally biased region" description="Polar residues" evidence="1">
    <location>
        <begin position="229"/>
        <end position="242"/>
    </location>
</feature>
<dbReference type="AlphaFoldDB" id="A0AAE1GGB0"/>
<evidence type="ECO:0000313" key="2">
    <source>
        <dbReference type="EMBL" id="KAK3891286.1"/>
    </source>
</evidence>
<feature type="compositionally biased region" description="Polar residues" evidence="1">
    <location>
        <begin position="389"/>
        <end position="402"/>
    </location>
</feature>
<feature type="region of interest" description="Disordered" evidence="1">
    <location>
        <begin position="294"/>
        <end position="318"/>
    </location>
</feature>
<feature type="region of interest" description="Disordered" evidence="1">
    <location>
        <begin position="229"/>
        <end position="270"/>
    </location>
</feature>
<gene>
    <name evidence="2" type="ORF">Pcinc_004801</name>
</gene>
<dbReference type="EMBL" id="JAWQEG010000353">
    <property type="protein sequence ID" value="KAK3891286.1"/>
    <property type="molecule type" value="Genomic_DNA"/>
</dbReference>